<evidence type="ECO:0000259" key="2">
    <source>
        <dbReference type="Pfam" id="PF13439"/>
    </source>
</evidence>
<accession>A0A1J4U1N0</accession>
<protein>
    <recommendedName>
        <fullName evidence="5">Glycosyl transferase family 1 domain-containing protein</fullName>
    </recommendedName>
</protein>
<evidence type="ECO:0008006" key="5">
    <source>
        <dbReference type="Google" id="ProtNLM"/>
    </source>
</evidence>
<dbReference type="EMBL" id="MNVB01000002">
    <property type="protein sequence ID" value="OIO18428.1"/>
    <property type="molecule type" value="Genomic_DNA"/>
</dbReference>
<dbReference type="PANTHER" id="PTHR12526">
    <property type="entry name" value="GLYCOSYLTRANSFERASE"/>
    <property type="match status" value="1"/>
</dbReference>
<comment type="caution">
    <text evidence="3">The sequence shown here is derived from an EMBL/GenBank/DDBJ whole genome shotgun (WGS) entry which is preliminary data.</text>
</comment>
<feature type="domain" description="Glycosyl transferase family 1" evidence="1">
    <location>
        <begin position="183"/>
        <end position="307"/>
    </location>
</feature>
<gene>
    <name evidence="3" type="ORF">AUJ29_00075</name>
</gene>
<dbReference type="PANTHER" id="PTHR12526:SF595">
    <property type="entry name" value="BLL5217 PROTEIN"/>
    <property type="match status" value="1"/>
</dbReference>
<dbReference type="Pfam" id="PF00534">
    <property type="entry name" value="Glycos_transf_1"/>
    <property type="match status" value="1"/>
</dbReference>
<dbReference type="AlphaFoldDB" id="A0A1J4U1N0"/>
<proteinExistence type="predicted"/>
<dbReference type="Proteomes" id="UP000182465">
    <property type="component" value="Unassembled WGS sequence"/>
</dbReference>
<feature type="domain" description="Glycosyltransferase subfamily 4-like N-terminal" evidence="2">
    <location>
        <begin position="18"/>
        <end position="135"/>
    </location>
</feature>
<dbReference type="CDD" id="cd03802">
    <property type="entry name" value="GT4_AviGT4-like"/>
    <property type="match status" value="1"/>
</dbReference>
<organism evidence="3 4">
    <name type="scientific">Candidatus Kuenenbacteria bacterium CG1_02_38_13</name>
    <dbReference type="NCBI Taxonomy" id="1805235"/>
    <lineage>
        <taxon>Bacteria</taxon>
        <taxon>Candidatus Kueneniibacteriota</taxon>
    </lineage>
</organism>
<dbReference type="InterPro" id="IPR001296">
    <property type="entry name" value="Glyco_trans_1"/>
</dbReference>
<dbReference type="Pfam" id="PF13439">
    <property type="entry name" value="Glyco_transf_4"/>
    <property type="match status" value="1"/>
</dbReference>
<name>A0A1J4U1N0_9BACT</name>
<evidence type="ECO:0000313" key="3">
    <source>
        <dbReference type="EMBL" id="OIO18428.1"/>
    </source>
</evidence>
<dbReference type="Gene3D" id="3.40.50.2000">
    <property type="entry name" value="Glycogen Phosphorylase B"/>
    <property type="match status" value="2"/>
</dbReference>
<evidence type="ECO:0000259" key="1">
    <source>
        <dbReference type="Pfam" id="PF00534"/>
    </source>
</evidence>
<dbReference type="GO" id="GO:0016757">
    <property type="term" value="F:glycosyltransferase activity"/>
    <property type="evidence" value="ECO:0007669"/>
    <property type="project" value="InterPro"/>
</dbReference>
<sequence length="375" mass="42881">MKIALIAPLEESIPPKYYGGIEWIVYYLAHLLGKKGHQVDLYASGDSQKEKFYSIVPIVSEGLRTLAPYSHDPHLRESAKWLGTAKIIELISKKNYDIVHNHASWRMLAFGNLITPPMITTHHGPLDHALQKNIFLNYKSYPHVSISFNQRKDLPTLNYIKNIYNGTDIHEYTYLEDKNILSAYIAFLARMSPEKGAIEAAIAAKKTNKILRVAAKVDQVDEEYFKTFKLYIDNKNVFFVEEVSKLIKLKHIQTARCLIAPIKWEEPFGLMFTEAMACGTPVIAYSRGAAPEIIKDGSTGYLVNQSSEYARGDFVVKKTGIEGLCEAIERIYTMPENEYKAMRLACRAHVEKNFTVERMVNEYEKLYEQIINKNI</sequence>
<dbReference type="SUPFAM" id="SSF53756">
    <property type="entry name" value="UDP-Glycosyltransferase/glycogen phosphorylase"/>
    <property type="match status" value="1"/>
</dbReference>
<reference evidence="3 4" key="1">
    <citation type="journal article" date="2016" name="Environ. Microbiol.">
        <title>Genomic resolution of a cold subsurface aquifer community provides metabolic insights for novel microbes adapted to high CO concentrations.</title>
        <authorList>
            <person name="Probst A.J."/>
            <person name="Castelle C.J."/>
            <person name="Singh A."/>
            <person name="Brown C.T."/>
            <person name="Anantharaman K."/>
            <person name="Sharon I."/>
            <person name="Hug L.A."/>
            <person name="Burstein D."/>
            <person name="Emerson J.B."/>
            <person name="Thomas B.C."/>
            <person name="Banfield J.F."/>
        </authorList>
    </citation>
    <scope>NUCLEOTIDE SEQUENCE [LARGE SCALE GENOMIC DNA]</scope>
    <source>
        <strain evidence="3">CG1_02_38_13</strain>
    </source>
</reference>
<dbReference type="InterPro" id="IPR028098">
    <property type="entry name" value="Glyco_trans_4-like_N"/>
</dbReference>
<evidence type="ECO:0000313" key="4">
    <source>
        <dbReference type="Proteomes" id="UP000182465"/>
    </source>
</evidence>